<dbReference type="AlphaFoldDB" id="A0A816M916"/>
<proteinExistence type="predicted"/>
<keyword evidence="1" id="KW-1133">Transmembrane helix</keyword>
<sequence length="65" mass="7611">MPLCPMRLLCRRRWWLSLWALSYFIADLLLFVSRFCLHIVDTINAKCHVQFAGRDLQAPGTISVF</sequence>
<accession>A0A816M916</accession>
<feature type="transmembrane region" description="Helical" evidence="1">
    <location>
        <begin position="14"/>
        <end position="32"/>
    </location>
</feature>
<evidence type="ECO:0000256" key="1">
    <source>
        <dbReference type="SAM" id="Phobius"/>
    </source>
</evidence>
<dbReference type="EMBL" id="HG994371">
    <property type="protein sequence ID" value="CAF1968065.1"/>
    <property type="molecule type" value="Genomic_DNA"/>
</dbReference>
<keyword evidence="1" id="KW-0812">Transmembrane</keyword>
<evidence type="ECO:0000313" key="2">
    <source>
        <dbReference type="EMBL" id="CAF1968065.1"/>
    </source>
</evidence>
<name>A0A816M916_BRANA</name>
<gene>
    <name evidence="2" type="ORF">DARMORV10_C07P15010.1</name>
</gene>
<keyword evidence="1" id="KW-0472">Membrane</keyword>
<reference evidence="2" key="1">
    <citation type="submission" date="2021-01" db="EMBL/GenBank/DDBJ databases">
        <authorList>
            <consortium name="Genoscope - CEA"/>
            <person name="William W."/>
        </authorList>
    </citation>
    <scope>NUCLEOTIDE SEQUENCE</scope>
</reference>
<dbReference type="Proteomes" id="UP001295469">
    <property type="component" value="Chromosome C07"/>
</dbReference>
<protein>
    <submittedName>
        <fullName evidence="2">(rape) hypothetical protein</fullName>
    </submittedName>
</protein>
<organism evidence="2">
    <name type="scientific">Brassica napus</name>
    <name type="common">Rape</name>
    <dbReference type="NCBI Taxonomy" id="3708"/>
    <lineage>
        <taxon>Eukaryota</taxon>
        <taxon>Viridiplantae</taxon>
        <taxon>Streptophyta</taxon>
        <taxon>Embryophyta</taxon>
        <taxon>Tracheophyta</taxon>
        <taxon>Spermatophyta</taxon>
        <taxon>Magnoliopsida</taxon>
        <taxon>eudicotyledons</taxon>
        <taxon>Gunneridae</taxon>
        <taxon>Pentapetalae</taxon>
        <taxon>rosids</taxon>
        <taxon>malvids</taxon>
        <taxon>Brassicales</taxon>
        <taxon>Brassicaceae</taxon>
        <taxon>Brassiceae</taxon>
        <taxon>Brassica</taxon>
    </lineage>
</organism>